<dbReference type="KEGG" id="gvi:glr2052"/>
<sequence length="203" mass="21672">MRFFSNWVRRTAMEKSMAQRWQLKDYVFAALMTVGLAVTAKVTQPFASAIPLPGATTIAWAPFAAIFLTLGMARLRRSGAVALMAGVLALILGIISWTISAFLVAALLAAELVGLVSGGFAGRTTRLLANMAFFAATCLTGWFIGVTFLRGTPVGDLAAQWLTQPWVLVPAAVVSALAGAVGWWLGEQIVFQLQRAGKLDVAR</sequence>
<organism evidence="2 3">
    <name type="scientific">Gloeobacter violaceus (strain ATCC 29082 / PCC 7421)</name>
    <dbReference type="NCBI Taxonomy" id="251221"/>
    <lineage>
        <taxon>Bacteria</taxon>
        <taxon>Bacillati</taxon>
        <taxon>Cyanobacteriota</taxon>
        <taxon>Cyanophyceae</taxon>
        <taxon>Gloeobacterales</taxon>
        <taxon>Gloeobacteraceae</taxon>
        <taxon>Gloeobacter</taxon>
    </lineage>
</organism>
<keyword evidence="1" id="KW-0472">Membrane</keyword>
<feature type="transmembrane region" description="Helical" evidence="1">
    <location>
        <begin position="166"/>
        <end position="185"/>
    </location>
</feature>
<keyword evidence="1" id="KW-1133">Transmembrane helix</keyword>
<keyword evidence="1" id="KW-0812">Transmembrane</keyword>
<dbReference type="HOGENOM" id="CLU_1426153_0_0_3"/>
<reference evidence="2 3" key="1">
    <citation type="journal article" date="2003" name="DNA Res.">
        <title>Complete genome structure of Gloeobacter violaceus PCC 7421, a cyanobacterium that lacks thylakoids.</title>
        <authorList>
            <person name="Nakamura Y."/>
            <person name="Kaneko T."/>
            <person name="Sato S."/>
            <person name="Mimuro M."/>
            <person name="Miyashita H."/>
            <person name="Tsuchiya T."/>
            <person name="Sasamoto S."/>
            <person name="Watanabe A."/>
            <person name="Kawashima K."/>
            <person name="Kishida Y."/>
            <person name="Kiyokawa C."/>
            <person name="Kohara M."/>
            <person name="Matsumoto M."/>
            <person name="Matsuno A."/>
            <person name="Nakazaki N."/>
            <person name="Shimpo S."/>
            <person name="Takeuchi C."/>
            <person name="Yamada M."/>
            <person name="Tabata S."/>
        </authorList>
    </citation>
    <scope>NUCLEOTIDE SEQUENCE [LARGE SCALE GENOMIC DNA]</scope>
    <source>
        <strain evidence="3">ATCC 29082 / PCC 7421</strain>
    </source>
</reference>
<name>Q7NIY0_GLOVI</name>
<dbReference type="OrthoDB" id="530295at2"/>
<gene>
    <name evidence="2" type="ordered locus">glr2052</name>
</gene>
<proteinExistence type="predicted"/>
<feature type="transmembrane region" description="Helical" evidence="1">
    <location>
        <begin position="78"/>
        <end position="95"/>
    </location>
</feature>
<keyword evidence="3" id="KW-1185">Reference proteome</keyword>
<dbReference type="STRING" id="251221.gene:10759545"/>
<reference evidence="2 3" key="2">
    <citation type="journal article" date="2003" name="DNA Res.">
        <title>Complete genome structure of Gloeobacter violaceus PCC 7421, a cyanobacterium that lacks thylakoids (supplement).</title>
        <authorList>
            <person name="Nakamura Y."/>
            <person name="Kaneko T."/>
            <person name="Sato S."/>
            <person name="Mimuro M."/>
            <person name="Miyashita H."/>
            <person name="Tsuchiya T."/>
            <person name="Sasamoto S."/>
            <person name="Watanabe A."/>
            <person name="Kawashima K."/>
            <person name="Kishida Y."/>
            <person name="Kiyokawa C."/>
            <person name="Kohara M."/>
            <person name="Matsumoto M."/>
            <person name="Matsuno A."/>
            <person name="Nakazaki N."/>
            <person name="Shimpo S."/>
            <person name="Takeuchi C."/>
            <person name="Yamada M."/>
            <person name="Tabata S."/>
        </authorList>
    </citation>
    <scope>NUCLEOTIDE SEQUENCE [LARGE SCALE GENOMIC DNA]</scope>
    <source>
        <strain evidence="3">ATCC 29082 / PCC 7421</strain>
    </source>
</reference>
<evidence type="ECO:0000313" key="2">
    <source>
        <dbReference type="EMBL" id="BAC89993.1"/>
    </source>
</evidence>
<feature type="transmembrane region" description="Helical" evidence="1">
    <location>
        <begin position="127"/>
        <end position="146"/>
    </location>
</feature>
<dbReference type="AlphaFoldDB" id="Q7NIY0"/>
<dbReference type="Proteomes" id="UP000000557">
    <property type="component" value="Chromosome"/>
</dbReference>
<evidence type="ECO:0000256" key="1">
    <source>
        <dbReference type="SAM" id="Phobius"/>
    </source>
</evidence>
<dbReference type="EnsemblBacteria" id="BAC89993">
    <property type="protein sequence ID" value="BAC89993"/>
    <property type="gene ID" value="BAC89993"/>
</dbReference>
<feature type="transmembrane region" description="Helical" evidence="1">
    <location>
        <begin position="50"/>
        <end position="71"/>
    </location>
</feature>
<feature type="transmembrane region" description="Helical" evidence="1">
    <location>
        <begin position="101"/>
        <end position="120"/>
    </location>
</feature>
<accession>Q7NIY0</accession>
<dbReference type="InParanoid" id="Q7NIY0"/>
<evidence type="ECO:0000313" key="3">
    <source>
        <dbReference type="Proteomes" id="UP000000557"/>
    </source>
</evidence>
<dbReference type="EMBL" id="BA000045">
    <property type="protein sequence ID" value="BAC89993.1"/>
    <property type="molecule type" value="Genomic_DNA"/>
</dbReference>
<protein>
    <submittedName>
        <fullName evidence="2">Glr2052 protein</fullName>
    </submittedName>
</protein>
<dbReference type="TCDB" id="3.A.1.18.2">
    <property type="family name" value="the atp-binding cassette (abc) superfamily"/>
</dbReference>
<dbReference type="eggNOG" id="ENOG5031MI0">
    <property type="taxonomic scope" value="Bacteria"/>
</dbReference>